<feature type="signal peptide" evidence="1">
    <location>
        <begin position="1"/>
        <end position="20"/>
    </location>
</feature>
<dbReference type="Proteomes" id="UP000008514">
    <property type="component" value="Chromosome"/>
</dbReference>
<feature type="chain" id="PRO_5003877657" evidence="1">
    <location>
        <begin position="21"/>
        <end position="259"/>
    </location>
</feature>
<keyword evidence="3" id="KW-1185">Reference proteome</keyword>
<sequence length="259" mass="29590">MGKSFIKLIIILSCNTLVLAQDSLCVFKTKGIVLIESINIKKSLIKGDFIKPKSNLSVLPNSEISVIDANGHIYFINKAGDYSFNELYKYEKTKQGSNLTSDYFKYIWSELLDKGSNKAIIAGVYRGGILMKFPRDSSKIYNSKITLKWDLVENEKLYYVFLKNIATNEILKIESNGSRVSLYKNQHIFSEGTQFDWAVSTSEFPNVKNLYFFNFTLIDKNTYADLKLNYKNLIKDLENLGLSETEIETSICNTYGLCK</sequence>
<evidence type="ECO:0000256" key="1">
    <source>
        <dbReference type="SAM" id="SignalP"/>
    </source>
</evidence>
<reference evidence="2" key="1">
    <citation type="submission" date="2006-03" db="EMBL/GenBank/DDBJ databases">
        <authorList>
            <person name="Bowman J."/>
            <person name="Ferriera S."/>
            <person name="Johnson J."/>
            <person name="Kravitz S."/>
            <person name="Halpern A."/>
            <person name="Remington K."/>
            <person name="Beeson K."/>
            <person name="Tran B."/>
            <person name="Rogers Y.-H."/>
            <person name="Friedman R."/>
            <person name="Venter J.C."/>
        </authorList>
    </citation>
    <scope>NUCLEOTIDE SEQUENCE [LARGE SCALE GENOMIC DNA]</scope>
    <source>
        <strain evidence="2">ATCC 700755</strain>
    </source>
</reference>
<dbReference type="eggNOG" id="ENOG50336WI">
    <property type="taxonomic scope" value="Bacteria"/>
</dbReference>
<keyword evidence="1" id="KW-0732">Signal</keyword>
<protein>
    <submittedName>
        <fullName evidence="2">Uncharacterized protein</fullName>
    </submittedName>
</protein>
<name>K4IEA8_PSYTT</name>
<reference evidence="2" key="2">
    <citation type="submission" date="2012-09" db="EMBL/GenBank/DDBJ databases">
        <title>The complete sequence of Psychroflexus torquis an extreme psychrophile from sea-ice that is stimulated by light.</title>
        <authorList>
            <person name="Feng S."/>
            <person name="Powell S.M."/>
            <person name="Bowman J.P."/>
        </authorList>
    </citation>
    <scope>NUCLEOTIDE SEQUENCE [LARGE SCALE GENOMIC DNA]</scope>
    <source>
        <strain evidence="2">ATCC 700755</strain>
    </source>
</reference>
<dbReference type="KEGG" id="ptq:P700755_001246"/>
<dbReference type="RefSeq" id="WP_015023789.1">
    <property type="nucleotide sequence ID" value="NC_018721.1"/>
</dbReference>
<dbReference type="HOGENOM" id="CLU_093843_0_0_10"/>
<gene>
    <name evidence="2" type="ordered locus">P700755_001246</name>
</gene>
<proteinExistence type="predicted"/>
<dbReference type="EMBL" id="CP003879">
    <property type="protein sequence ID" value="AFU68183.1"/>
    <property type="molecule type" value="Genomic_DNA"/>
</dbReference>
<dbReference type="AlphaFoldDB" id="K4IEA8"/>
<organism evidence="2 3">
    <name type="scientific">Psychroflexus torquis (strain ATCC 700755 / CIP 106069 / ACAM 623)</name>
    <dbReference type="NCBI Taxonomy" id="313595"/>
    <lineage>
        <taxon>Bacteria</taxon>
        <taxon>Pseudomonadati</taxon>
        <taxon>Bacteroidota</taxon>
        <taxon>Flavobacteriia</taxon>
        <taxon>Flavobacteriales</taxon>
        <taxon>Flavobacteriaceae</taxon>
        <taxon>Psychroflexus</taxon>
    </lineage>
</organism>
<evidence type="ECO:0000313" key="3">
    <source>
        <dbReference type="Proteomes" id="UP000008514"/>
    </source>
</evidence>
<evidence type="ECO:0000313" key="2">
    <source>
        <dbReference type="EMBL" id="AFU68183.1"/>
    </source>
</evidence>
<accession>K4IEA8</accession>
<dbReference type="OrthoDB" id="1177628at2"/>
<dbReference type="STRING" id="313595.P700755_001246"/>